<dbReference type="InterPro" id="IPR035107">
    <property type="entry name" value="tRNA_thiolation_TtcA_Ctu1"/>
</dbReference>
<evidence type="ECO:0000313" key="4">
    <source>
        <dbReference type="EMBL" id="KWX14847.1"/>
    </source>
</evidence>
<feature type="binding site" evidence="2">
    <location>
        <position position="75"/>
    </location>
    <ligand>
        <name>ATP</name>
        <dbReference type="ChEBI" id="CHEBI:30616"/>
    </ligand>
</feature>
<keyword evidence="2" id="KW-0067">ATP-binding</keyword>
<dbReference type="Gene3D" id="3.40.50.620">
    <property type="entry name" value="HUPs"/>
    <property type="match status" value="1"/>
</dbReference>
<feature type="binding site" evidence="2">
    <location>
        <begin position="69"/>
        <end position="71"/>
    </location>
    <ligand>
        <name>ATP</name>
        <dbReference type="ChEBI" id="CHEBI:30616"/>
    </ligand>
</feature>
<feature type="domain" description="tRNA(Ile)-lysidine/2-thiocytidine synthase N-terminal" evidence="3">
    <location>
        <begin position="66"/>
        <end position="231"/>
    </location>
</feature>
<evidence type="ECO:0000256" key="1">
    <source>
        <dbReference type="ARBA" id="ARBA00022679"/>
    </source>
</evidence>
<sequence length="301" mass="33772">MEPATKKCSSCACEPTAVPACEQENTSENGSLASASATFKTVSKRLIRNVGRAISTYKLIEQNDRVALALSGGKDSWTLLHILLDIAKRSPVKFTVIPMTVETGYPGFDANVAKLTQYIKENLGIEHVVIKETFPEIIDGNLRQGTSNCSFCARLRRGTLYTHCQKLGINKLALGHHREDVNESLLMSLFFNGKLWTQGPIIHNAEKNITLIRPMVFCAEEDTIAYARHSTFPIVTCNCPHEGNKEHRRYKIKQTILAMRQWIPDIQRSILAGATELFQVMQYTDKGKEQNNRNDEDDGLM</sequence>
<organism evidence="4 5">
    <name type="scientific">Giardia duodenalis assemblage B</name>
    <dbReference type="NCBI Taxonomy" id="1394984"/>
    <lineage>
        <taxon>Eukaryota</taxon>
        <taxon>Metamonada</taxon>
        <taxon>Diplomonadida</taxon>
        <taxon>Hexamitidae</taxon>
        <taxon>Giardiinae</taxon>
        <taxon>Giardia</taxon>
    </lineage>
</organism>
<feature type="binding site" evidence="2">
    <location>
        <position position="101"/>
    </location>
    <ligand>
        <name>ATP</name>
        <dbReference type="ChEBI" id="CHEBI:30616"/>
    </ligand>
</feature>
<dbReference type="GO" id="GO:0008033">
    <property type="term" value="P:tRNA processing"/>
    <property type="evidence" value="ECO:0007669"/>
    <property type="project" value="InterPro"/>
</dbReference>
<dbReference type="VEuPathDB" id="GiardiaDB:QR46_1141"/>
<evidence type="ECO:0000256" key="2">
    <source>
        <dbReference type="PIRSR" id="PIRSR004976-51"/>
    </source>
</evidence>
<dbReference type="CDD" id="cd24138">
    <property type="entry name" value="TtcA-like"/>
    <property type="match status" value="1"/>
</dbReference>
<dbReference type="GO" id="GO:0005524">
    <property type="term" value="F:ATP binding"/>
    <property type="evidence" value="ECO:0007669"/>
    <property type="project" value="UniProtKB-KW"/>
</dbReference>
<dbReference type="PANTHER" id="PTHR43686:SF1">
    <property type="entry name" value="AMINOTRAN_5 DOMAIN-CONTAINING PROTEIN"/>
    <property type="match status" value="1"/>
</dbReference>
<evidence type="ECO:0000313" key="5">
    <source>
        <dbReference type="Proteomes" id="UP000070089"/>
    </source>
</evidence>
<name>A0A132NXP9_GIAIN</name>
<dbReference type="AlphaFoldDB" id="A0A132NXP9"/>
<accession>A0A132NXP9</accession>
<dbReference type="InterPro" id="IPR011063">
    <property type="entry name" value="TilS/TtcA_N"/>
</dbReference>
<gene>
    <name evidence="4" type="ORF">QR46_1141</name>
</gene>
<dbReference type="Pfam" id="PF01171">
    <property type="entry name" value="ATP_bind_3"/>
    <property type="match status" value="1"/>
</dbReference>
<proteinExistence type="predicted"/>
<feature type="binding site" evidence="2">
    <location>
        <position position="180"/>
    </location>
    <ligand>
        <name>ATP</name>
        <dbReference type="ChEBI" id="CHEBI:30616"/>
    </ligand>
</feature>
<dbReference type="PIRSF" id="PIRSF004976">
    <property type="entry name" value="ATPase_YdaO"/>
    <property type="match status" value="1"/>
</dbReference>
<keyword evidence="1" id="KW-0808">Transferase</keyword>
<dbReference type="GO" id="GO:0016740">
    <property type="term" value="F:transferase activity"/>
    <property type="evidence" value="ECO:0007669"/>
    <property type="project" value="UniProtKB-KW"/>
</dbReference>
<dbReference type="EMBL" id="JXTI01000021">
    <property type="protein sequence ID" value="KWX14847.1"/>
    <property type="molecule type" value="Genomic_DNA"/>
</dbReference>
<feature type="binding site" evidence="2">
    <location>
        <position position="175"/>
    </location>
    <ligand>
        <name>ATP</name>
        <dbReference type="ChEBI" id="CHEBI:30616"/>
    </ligand>
</feature>
<comment type="caution">
    <text evidence="4">The sequence shown here is derived from an EMBL/GenBank/DDBJ whole genome shotgun (WGS) entry which is preliminary data.</text>
</comment>
<dbReference type="Proteomes" id="UP000070089">
    <property type="component" value="Unassembled WGS sequence"/>
</dbReference>
<dbReference type="OrthoDB" id="420046at2759"/>
<dbReference type="InterPro" id="IPR014729">
    <property type="entry name" value="Rossmann-like_a/b/a_fold"/>
</dbReference>
<reference evidence="4 5" key="1">
    <citation type="journal article" date="2015" name="Mol. Biochem. Parasitol.">
        <title>Identification of polymorphic genes for use in assemblage B genotyping assays through comparative genomics of multiple assemblage B Giardia duodenalis isolates.</title>
        <authorList>
            <person name="Wielinga C."/>
            <person name="Thompson R.C."/>
            <person name="Monis P."/>
            <person name="Ryan U."/>
        </authorList>
    </citation>
    <scope>NUCLEOTIDE SEQUENCE [LARGE SCALE GENOMIC DNA]</scope>
    <source>
        <strain evidence="4 5">BAH15c1</strain>
    </source>
</reference>
<evidence type="ECO:0000259" key="3">
    <source>
        <dbReference type="Pfam" id="PF01171"/>
    </source>
</evidence>
<keyword evidence="2" id="KW-0547">Nucleotide-binding</keyword>
<dbReference type="PANTHER" id="PTHR43686">
    <property type="entry name" value="SULFURTRANSFERASE-RELATED"/>
    <property type="match status" value="1"/>
</dbReference>
<protein>
    <submittedName>
        <fullName evidence="4">PP family ATPase</fullName>
    </submittedName>
</protein>
<dbReference type="SUPFAM" id="SSF52402">
    <property type="entry name" value="Adenine nucleotide alpha hydrolases-like"/>
    <property type="match status" value="1"/>
</dbReference>